<dbReference type="GO" id="GO:0016853">
    <property type="term" value="F:isomerase activity"/>
    <property type="evidence" value="ECO:0007669"/>
    <property type="project" value="UniProtKB-KW"/>
</dbReference>
<dbReference type="AlphaFoldDB" id="A0A327R3D3"/>
<protein>
    <submittedName>
        <fullName evidence="2">Sugar phosphate isomerase/epimerase</fullName>
    </submittedName>
</protein>
<dbReference type="InterPro" id="IPR036237">
    <property type="entry name" value="Xyl_isomerase-like_sf"/>
</dbReference>
<evidence type="ECO:0000313" key="3">
    <source>
        <dbReference type="Proteomes" id="UP000249696"/>
    </source>
</evidence>
<evidence type="ECO:0000259" key="1">
    <source>
        <dbReference type="Pfam" id="PF01261"/>
    </source>
</evidence>
<dbReference type="InterPro" id="IPR050312">
    <property type="entry name" value="IolE/XylAMocC-like"/>
</dbReference>
<sequence length="275" mass="31195">MKKIFLIMGIGLFAIPLSAQEIGLQLYSLRNEFKKDVPGTFAKIKEWGITNIEDGNDGTQGYTFQEYKALLAKNNLDMVSVSAPFSELQKTPKTVLQRAKDYGAKYVVCFWIPHNGAILTLEDTQKALVVFNKAGEIFEREGVTLAYHPHGYEFGPYRGATLMDHMIKNSEHFDFEMDVYWFAHPGEDPIEWLHRYPEEFKLMHLKDCKKGVEGNKIGKSDVETNVVLGTGQIDIAAVVAEAKKMGLEYLFIEDESSRAVEQIPQSLIYLENLDD</sequence>
<dbReference type="Proteomes" id="UP000249696">
    <property type="component" value="Unassembled WGS sequence"/>
</dbReference>
<gene>
    <name evidence="2" type="ORF">LV92_03002</name>
</gene>
<keyword evidence="3" id="KW-1185">Reference proteome</keyword>
<proteinExistence type="predicted"/>
<organism evidence="2 3">
    <name type="scientific">Arenibacter echinorum</name>
    <dbReference type="NCBI Taxonomy" id="440515"/>
    <lineage>
        <taxon>Bacteria</taxon>
        <taxon>Pseudomonadati</taxon>
        <taxon>Bacteroidota</taxon>
        <taxon>Flavobacteriia</taxon>
        <taxon>Flavobacteriales</taxon>
        <taxon>Flavobacteriaceae</taxon>
        <taxon>Arenibacter</taxon>
    </lineage>
</organism>
<dbReference type="EMBL" id="QLLN01000005">
    <property type="protein sequence ID" value="RAJ10253.1"/>
    <property type="molecule type" value="Genomic_DNA"/>
</dbReference>
<dbReference type="PANTHER" id="PTHR12110:SF41">
    <property type="entry name" value="INOSOSE DEHYDRATASE"/>
    <property type="match status" value="1"/>
</dbReference>
<dbReference type="Gene3D" id="3.20.20.150">
    <property type="entry name" value="Divalent-metal-dependent TIM barrel enzymes"/>
    <property type="match status" value="1"/>
</dbReference>
<evidence type="ECO:0000313" key="2">
    <source>
        <dbReference type="EMBL" id="RAJ10253.1"/>
    </source>
</evidence>
<dbReference type="SUPFAM" id="SSF51658">
    <property type="entry name" value="Xylose isomerase-like"/>
    <property type="match status" value="1"/>
</dbReference>
<feature type="domain" description="Xylose isomerase-like TIM barrel" evidence="1">
    <location>
        <begin position="41"/>
        <end position="267"/>
    </location>
</feature>
<dbReference type="OrthoDB" id="9798407at2"/>
<accession>A0A327R3D3</accession>
<comment type="caution">
    <text evidence="2">The sequence shown here is derived from an EMBL/GenBank/DDBJ whole genome shotgun (WGS) entry which is preliminary data.</text>
</comment>
<keyword evidence="2" id="KW-0413">Isomerase</keyword>
<dbReference type="PANTHER" id="PTHR12110">
    <property type="entry name" value="HYDROXYPYRUVATE ISOMERASE"/>
    <property type="match status" value="1"/>
</dbReference>
<dbReference type="RefSeq" id="WP_111624407.1">
    <property type="nucleotide sequence ID" value="NZ_QLLN01000005.1"/>
</dbReference>
<name>A0A327R3D3_9FLAO</name>
<reference evidence="2 3" key="1">
    <citation type="submission" date="2018-06" db="EMBL/GenBank/DDBJ databases">
        <title>Genomic Encyclopedia of Archaeal and Bacterial Type Strains, Phase II (KMG-II): from individual species to whole genera.</title>
        <authorList>
            <person name="Goeker M."/>
        </authorList>
    </citation>
    <scope>NUCLEOTIDE SEQUENCE [LARGE SCALE GENOMIC DNA]</scope>
    <source>
        <strain evidence="2 3">DSM 23522</strain>
    </source>
</reference>
<dbReference type="InterPro" id="IPR013022">
    <property type="entry name" value="Xyl_isomerase-like_TIM-brl"/>
</dbReference>
<dbReference type="Pfam" id="PF01261">
    <property type="entry name" value="AP_endonuc_2"/>
    <property type="match status" value="1"/>
</dbReference>